<dbReference type="PRINTS" id="PR00792">
    <property type="entry name" value="PEPSIN"/>
</dbReference>
<feature type="signal peptide" evidence="3">
    <location>
        <begin position="1"/>
        <end position="19"/>
    </location>
</feature>
<organism evidence="5 6">
    <name type="scientific">Tilletia controversa</name>
    <name type="common">dwarf bunt fungus</name>
    <dbReference type="NCBI Taxonomy" id="13291"/>
    <lineage>
        <taxon>Eukaryota</taxon>
        <taxon>Fungi</taxon>
        <taxon>Dikarya</taxon>
        <taxon>Basidiomycota</taxon>
        <taxon>Ustilaginomycotina</taxon>
        <taxon>Exobasidiomycetes</taxon>
        <taxon>Tilletiales</taxon>
        <taxon>Tilletiaceae</taxon>
        <taxon>Tilletia</taxon>
    </lineage>
</organism>
<dbReference type="PANTHER" id="PTHR47966:SF57">
    <property type="entry name" value="PEPTIDASE A1 DOMAIN-CONTAINING PROTEIN"/>
    <property type="match status" value="1"/>
</dbReference>
<evidence type="ECO:0000313" key="5">
    <source>
        <dbReference type="EMBL" id="KAE8252776.1"/>
    </source>
</evidence>
<keyword evidence="6" id="KW-1185">Reference proteome</keyword>
<feature type="domain" description="Peptidase A1" evidence="4">
    <location>
        <begin position="112"/>
        <end position="402"/>
    </location>
</feature>
<dbReference type="InterPro" id="IPR021109">
    <property type="entry name" value="Peptidase_aspartic_dom_sf"/>
</dbReference>
<keyword evidence="3" id="KW-0732">Signal</keyword>
<evidence type="ECO:0000313" key="6">
    <source>
        <dbReference type="Proteomes" id="UP000077684"/>
    </source>
</evidence>
<sequence>MKFFTVATALVAGAILSSATPSTASSPKEPTLIHIPIEKRGSSLTRANSGKADFGKIASHLGHLRTKYQKNLVNFQINTGKEHPLRIAIPNWKRGVNGTGSVELEDVQENLWVGTLAYGTPPQSIKVDFDTGSADTLVNSGAYHPRASSTSVRTKKTFQTAYGDGTAAEGTVYTDVLTIGDLKAPKTAIGLSSSRFINPNKEGGNQGISGMSFPSLATFGHSHPPFFDSLHNAGALSAFQFAFKIDSSGSNLYLGGHNPSDITGWPSWVSVDSNGGFWQVPATADGYGSFESIVDTGTTLIVAPVDAARGYFRSIGVETRDYDGSLFGAYNCKKPPTVSFTYGGKKIALGAEAISVGTDDDGSCILSVVGQDTGIDAWITGDALLRNTVAIFDRTNRRVGFATRSGGSK</sequence>
<comment type="caution">
    <text evidence="5">The sequence shown here is derived from an EMBL/GenBank/DDBJ whole genome shotgun (WGS) entry which is preliminary data.</text>
</comment>
<gene>
    <name evidence="5" type="ORF">A4X06_0g1930</name>
</gene>
<dbReference type="Gene3D" id="2.40.70.10">
    <property type="entry name" value="Acid Proteases"/>
    <property type="match status" value="2"/>
</dbReference>
<name>A0A8X7MWN7_9BASI</name>
<accession>A0A8X7MWN7</accession>
<dbReference type="AlphaFoldDB" id="A0A8X7MWN7"/>
<protein>
    <recommendedName>
        <fullName evidence="4">Peptidase A1 domain-containing protein</fullName>
    </recommendedName>
</protein>
<feature type="active site" evidence="2">
    <location>
        <position position="295"/>
    </location>
</feature>
<dbReference type="Pfam" id="PF00026">
    <property type="entry name" value="Asp"/>
    <property type="match status" value="1"/>
</dbReference>
<reference evidence="5" key="2">
    <citation type="journal article" date="2019" name="IMA Fungus">
        <title>Genome sequencing and comparison of five Tilletia species to identify candidate genes for the detection of regulated species infecting wheat.</title>
        <authorList>
            <person name="Nguyen H.D.T."/>
            <person name="Sultana T."/>
            <person name="Kesanakurti P."/>
            <person name="Hambleton S."/>
        </authorList>
    </citation>
    <scope>NUCLEOTIDE SEQUENCE</scope>
    <source>
        <strain evidence="5">DAOMC 236426</strain>
    </source>
</reference>
<dbReference type="InterPro" id="IPR001461">
    <property type="entry name" value="Aspartic_peptidase_A1"/>
</dbReference>
<dbReference type="SUPFAM" id="SSF50630">
    <property type="entry name" value="Acid proteases"/>
    <property type="match status" value="1"/>
</dbReference>
<dbReference type="GO" id="GO:0004190">
    <property type="term" value="F:aspartic-type endopeptidase activity"/>
    <property type="evidence" value="ECO:0007669"/>
    <property type="project" value="InterPro"/>
</dbReference>
<evidence type="ECO:0000256" key="2">
    <source>
        <dbReference type="PIRSR" id="PIRSR601461-1"/>
    </source>
</evidence>
<dbReference type="PROSITE" id="PS51767">
    <property type="entry name" value="PEPTIDASE_A1"/>
    <property type="match status" value="1"/>
</dbReference>
<feature type="chain" id="PRO_5036456937" description="Peptidase A1 domain-containing protein" evidence="3">
    <location>
        <begin position="20"/>
        <end position="409"/>
    </location>
</feature>
<reference evidence="5" key="1">
    <citation type="submission" date="2016-04" db="EMBL/GenBank/DDBJ databases">
        <authorList>
            <person name="Nguyen H.D."/>
            <person name="Samba Siva P."/>
            <person name="Cullis J."/>
            <person name="Levesque C.A."/>
            <person name="Hambleton S."/>
        </authorList>
    </citation>
    <scope>NUCLEOTIDE SEQUENCE</scope>
    <source>
        <strain evidence="5">DAOMC 236426</strain>
    </source>
</reference>
<evidence type="ECO:0000256" key="1">
    <source>
        <dbReference type="ARBA" id="ARBA00007447"/>
    </source>
</evidence>
<dbReference type="GO" id="GO:0006508">
    <property type="term" value="P:proteolysis"/>
    <property type="evidence" value="ECO:0007669"/>
    <property type="project" value="InterPro"/>
</dbReference>
<evidence type="ECO:0000256" key="3">
    <source>
        <dbReference type="SAM" id="SignalP"/>
    </source>
</evidence>
<dbReference type="InterPro" id="IPR033121">
    <property type="entry name" value="PEPTIDASE_A1"/>
</dbReference>
<dbReference type="InterPro" id="IPR034164">
    <property type="entry name" value="Pepsin-like_dom"/>
</dbReference>
<dbReference type="CDD" id="cd05471">
    <property type="entry name" value="pepsin_like"/>
    <property type="match status" value="1"/>
</dbReference>
<comment type="similarity">
    <text evidence="1">Belongs to the peptidase A1 family.</text>
</comment>
<evidence type="ECO:0000259" key="4">
    <source>
        <dbReference type="PROSITE" id="PS51767"/>
    </source>
</evidence>
<dbReference type="Proteomes" id="UP000077684">
    <property type="component" value="Unassembled WGS sequence"/>
</dbReference>
<proteinExistence type="inferred from homology"/>
<dbReference type="PANTHER" id="PTHR47966">
    <property type="entry name" value="BETA-SITE APP-CLEAVING ENZYME, ISOFORM A-RELATED"/>
    <property type="match status" value="1"/>
</dbReference>
<feature type="active site" evidence="2">
    <location>
        <position position="130"/>
    </location>
</feature>
<dbReference type="EMBL" id="LWDE02000134">
    <property type="protein sequence ID" value="KAE8252776.1"/>
    <property type="molecule type" value="Genomic_DNA"/>
</dbReference>